<evidence type="ECO:0000313" key="1">
    <source>
        <dbReference type="EMBL" id="CAE0307332.1"/>
    </source>
</evidence>
<name>A0A7S3HWK2_9SPIT</name>
<dbReference type="AlphaFoldDB" id="A0A7S3HWK2"/>
<protein>
    <submittedName>
        <fullName evidence="1">Uncharacterized protein</fullName>
    </submittedName>
</protein>
<dbReference type="EMBL" id="HBIE01006958">
    <property type="protein sequence ID" value="CAE0307332.1"/>
    <property type="molecule type" value="Transcribed_RNA"/>
</dbReference>
<accession>A0A7S3HWK2</accession>
<reference evidence="1" key="1">
    <citation type="submission" date="2021-01" db="EMBL/GenBank/DDBJ databases">
        <authorList>
            <person name="Corre E."/>
            <person name="Pelletier E."/>
            <person name="Niang G."/>
            <person name="Scheremetjew M."/>
            <person name="Finn R."/>
            <person name="Kale V."/>
            <person name="Holt S."/>
            <person name="Cochrane G."/>
            <person name="Meng A."/>
            <person name="Brown T."/>
            <person name="Cohen L."/>
        </authorList>
    </citation>
    <scope>NUCLEOTIDE SEQUENCE</scope>
    <source>
        <strain evidence="1">Fehren 1</strain>
    </source>
</reference>
<organism evidence="1">
    <name type="scientific">Favella ehrenbergii</name>
    <dbReference type="NCBI Taxonomy" id="182087"/>
    <lineage>
        <taxon>Eukaryota</taxon>
        <taxon>Sar</taxon>
        <taxon>Alveolata</taxon>
        <taxon>Ciliophora</taxon>
        <taxon>Intramacronucleata</taxon>
        <taxon>Spirotrichea</taxon>
        <taxon>Choreotrichia</taxon>
        <taxon>Tintinnida</taxon>
        <taxon>Xystonellidae</taxon>
        <taxon>Favella</taxon>
    </lineage>
</organism>
<proteinExistence type="predicted"/>
<gene>
    <name evidence="1" type="ORF">FEHR0123_LOCUS2239</name>
</gene>
<sequence length="104" mass="11755">MITEEERRLSLDACMEDVEGENDADSYASEESSHFPDDLKYQIPDKLTNFILSLKESQATQIASSLDSAAIEIPEEHHAQTGDEARPQALIKHLTMTTNLRRQH</sequence>